<feature type="transmembrane region" description="Helical" evidence="1">
    <location>
        <begin position="159"/>
        <end position="179"/>
    </location>
</feature>
<keyword evidence="1" id="KW-0472">Membrane</keyword>
<gene>
    <name evidence="2" type="ORF">ACFQ4C_17690</name>
</gene>
<keyword evidence="1" id="KW-1133">Transmembrane helix</keyword>
<dbReference type="RefSeq" id="WP_265990775.1">
    <property type="nucleotide sequence ID" value="NZ_CP110973.1"/>
</dbReference>
<evidence type="ECO:0000256" key="1">
    <source>
        <dbReference type="SAM" id="Phobius"/>
    </source>
</evidence>
<protein>
    <submittedName>
        <fullName evidence="2">Uncharacterized protein</fullName>
    </submittedName>
</protein>
<dbReference type="EMBL" id="JBHTLP010000011">
    <property type="protein sequence ID" value="MFD1142963.1"/>
    <property type="molecule type" value="Genomic_DNA"/>
</dbReference>
<proteinExistence type="predicted"/>
<accession>A0ABW3QKC0</accession>
<feature type="transmembrane region" description="Helical" evidence="1">
    <location>
        <begin position="16"/>
        <end position="36"/>
    </location>
</feature>
<keyword evidence="3" id="KW-1185">Reference proteome</keyword>
<organism evidence="2 3">
    <name type="scientific">Larkinella insperata</name>
    <dbReference type="NCBI Taxonomy" id="332158"/>
    <lineage>
        <taxon>Bacteria</taxon>
        <taxon>Pseudomonadati</taxon>
        <taxon>Bacteroidota</taxon>
        <taxon>Cytophagia</taxon>
        <taxon>Cytophagales</taxon>
        <taxon>Spirosomataceae</taxon>
        <taxon>Larkinella</taxon>
    </lineage>
</organism>
<evidence type="ECO:0000313" key="3">
    <source>
        <dbReference type="Proteomes" id="UP001597116"/>
    </source>
</evidence>
<comment type="caution">
    <text evidence="2">The sequence shown here is derived from an EMBL/GenBank/DDBJ whole genome shotgun (WGS) entry which is preliminary data.</text>
</comment>
<feature type="transmembrane region" description="Helical" evidence="1">
    <location>
        <begin position="191"/>
        <end position="214"/>
    </location>
</feature>
<evidence type="ECO:0000313" key="2">
    <source>
        <dbReference type="EMBL" id="MFD1142963.1"/>
    </source>
</evidence>
<feature type="transmembrane region" description="Helical" evidence="1">
    <location>
        <begin position="86"/>
        <end position="109"/>
    </location>
</feature>
<feature type="transmembrane region" description="Helical" evidence="1">
    <location>
        <begin position="235"/>
        <end position="255"/>
    </location>
</feature>
<feature type="transmembrane region" description="Helical" evidence="1">
    <location>
        <begin position="48"/>
        <end position="66"/>
    </location>
</feature>
<reference evidence="3" key="1">
    <citation type="journal article" date="2019" name="Int. J. Syst. Evol. Microbiol.">
        <title>The Global Catalogue of Microorganisms (GCM) 10K type strain sequencing project: providing services to taxonomists for standard genome sequencing and annotation.</title>
        <authorList>
            <consortium name="The Broad Institute Genomics Platform"/>
            <consortium name="The Broad Institute Genome Sequencing Center for Infectious Disease"/>
            <person name="Wu L."/>
            <person name="Ma J."/>
        </authorList>
    </citation>
    <scope>NUCLEOTIDE SEQUENCE [LARGE SCALE GENOMIC DNA]</scope>
    <source>
        <strain evidence="3">CCUG 55608</strain>
    </source>
</reference>
<keyword evidence="1" id="KW-0812">Transmembrane</keyword>
<sequence length="256" mass="27669">MKQAELAAFASRYPPLAAGFIVFFELSNAAIGLIMGSSLLAEQPGWRLAALLAGLVASRALFSQYVACQRPDLPSRARFRFQKSSFFLLFVINFLVYGVAGGISGRAVIHPEPSVSLSSKAVYFSESSRKDSLTKTSSVAPLSQTDPTPREAPHTGTKVVYVLLFLAGAFLALLSSGLACRLACSNHGFAAVMVGLLGAGILAGGIYFLGRAFTKNMKLYREMTRTERQREKRRLGRTLLITLAGTVLFFFLGTIL</sequence>
<dbReference type="Proteomes" id="UP001597116">
    <property type="component" value="Unassembled WGS sequence"/>
</dbReference>
<name>A0ABW3QKC0_9BACT</name>